<gene>
    <name evidence="2" type="ORF">EV197_1280</name>
</gene>
<dbReference type="InterPro" id="IPR024623">
    <property type="entry name" value="YtxH"/>
</dbReference>
<organism evidence="2 3">
    <name type="scientific">Aquimarina brevivitae</name>
    <dbReference type="NCBI Taxonomy" id="323412"/>
    <lineage>
        <taxon>Bacteria</taxon>
        <taxon>Pseudomonadati</taxon>
        <taxon>Bacteroidota</taxon>
        <taxon>Flavobacteriia</taxon>
        <taxon>Flavobacteriales</taxon>
        <taxon>Flavobacteriaceae</taxon>
        <taxon>Aquimarina</taxon>
    </lineage>
</organism>
<dbReference type="RefSeq" id="WP_130285853.1">
    <property type="nucleotide sequence ID" value="NZ_SGXE01000001.1"/>
</dbReference>
<feature type="transmembrane region" description="Helical" evidence="1">
    <location>
        <begin position="6"/>
        <end position="26"/>
    </location>
</feature>
<accession>A0A4V2F7J6</accession>
<evidence type="ECO:0000313" key="2">
    <source>
        <dbReference type="EMBL" id="RZT00050.1"/>
    </source>
</evidence>
<reference evidence="2 3" key="1">
    <citation type="submission" date="2019-02" db="EMBL/GenBank/DDBJ databases">
        <title>Genomic Encyclopedia of Type Strains, Phase IV (KMG-IV): sequencing the most valuable type-strain genomes for metagenomic binning, comparative biology and taxonomic classification.</title>
        <authorList>
            <person name="Goeker M."/>
        </authorList>
    </citation>
    <scope>NUCLEOTIDE SEQUENCE [LARGE SCALE GENOMIC DNA]</scope>
    <source>
        <strain evidence="2 3">DSM 17196</strain>
    </source>
</reference>
<dbReference type="Proteomes" id="UP000292262">
    <property type="component" value="Unassembled WGS sequence"/>
</dbReference>
<evidence type="ECO:0000313" key="3">
    <source>
        <dbReference type="Proteomes" id="UP000292262"/>
    </source>
</evidence>
<name>A0A4V2F7J6_9FLAO</name>
<keyword evidence="1" id="KW-0812">Transmembrane</keyword>
<sequence>MSNQGNTFLGILAGTAIGTILGILYAPDKGVNTRRRIAEEASHAKDRFVENTYQFRDQVAENIAHRKESLDSQIEAVVSNASYKAEDIITTMEKKLAELKEKNKKLQKS</sequence>
<dbReference type="InterPro" id="IPR052928">
    <property type="entry name" value="Desiccation-related_membrane"/>
</dbReference>
<dbReference type="AlphaFoldDB" id="A0A4V2F7J6"/>
<keyword evidence="1" id="KW-0472">Membrane</keyword>
<protein>
    <submittedName>
        <fullName evidence="2">Gas vesicle protein</fullName>
    </submittedName>
</protein>
<dbReference type="OrthoDB" id="598035at2"/>
<keyword evidence="1" id="KW-1133">Transmembrane helix</keyword>
<proteinExistence type="predicted"/>
<dbReference type="Pfam" id="PF12732">
    <property type="entry name" value="YtxH"/>
    <property type="match status" value="1"/>
</dbReference>
<keyword evidence="3" id="KW-1185">Reference proteome</keyword>
<comment type="caution">
    <text evidence="2">The sequence shown here is derived from an EMBL/GenBank/DDBJ whole genome shotgun (WGS) entry which is preliminary data.</text>
</comment>
<dbReference type="PANTHER" id="PTHR35792:SF2">
    <property type="entry name" value="GENERAL STRESS PROTEIN"/>
    <property type="match status" value="1"/>
</dbReference>
<evidence type="ECO:0000256" key="1">
    <source>
        <dbReference type="SAM" id="Phobius"/>
    </source>
</evidence>
<dbReference type="EMBL" id="SGXE01000001">
    <property type="protein sequence ID" value="RZT00050.1"/>
    <property type="molecule type" value="Genomic_DNA"/>
</dbReference>
<dbReference type="PANTHER" id="PTHR35792">
    <property type="entry name" value="GENERAL STRESS PROTEIN"/>
    <property type="match status" value="1"/>
</dbReference>